<accession>A0AA88D940</accession>
<dbReference type="AlphaFoldDB" id="A0AA88D940"/>
<organism evidence="1 2">
    <name type="scientific">Ficus carica</name>
    <name type="common">Common fig</name>
    <dbReference type="NCBI Taxonomy" id="3494"/>
    <lineage>
        <taxon>Eukaryota</taxon>
        <taxon>Viridiplantae</taxon>
        <taxon>Streptophyta</taxon>
        <taxon>Embryophyta</taxon>
        <taxon>Tracheophyta</taxon>
        <taxon>Spermatophyta</taxon>
        <taxon>Magnoliopsida</taxon>
        <taxon>eudicotyledons</taxon>
        <taxon>Gunneridae</taxon>
        <taxon>Pentapetalae</taxon>
        <taxon>rosids</taxon>
        <taxon>fabids</taxon>
        <taxon>Rosales</taxon>
        <taxon>Moraceae</taxon>
        <taxon>Ficeae</taxon>
        <taxon>Ficus</taxon>
    </lineage>
</organism>
<evidence type="ECO:0000313" key="1">
    <source>
        <dbReference type="EMBL" id="GMN30639.1"/>
    </source>
</evidence>
<proteinExistence type="predicted"/>
<keyword evidence="2" id="KW-1185">Reference proteome</keyword>
<reference evidence="1" key="1">
    <citation type="submission" date="2023-07" db="EMBL/GenBank/DDBJ databases">
        <title>draft genome sequence of fig (Ficus carica).</title>
        <authorList>
            <person name="Takahashi T."/>
            <person name="Nishimura K."/>
        </authorList>
    </citation>
    <scope>NUCLEOTIDE SEQUENCE</scope>
</reference>
<gene>
    <name evidence="1" type="ORF">TIFTF001_002887</name>
</gene>
<sequence>MPFLTFTGDTVSMKECLKYEAVFSIRSSLLRRLPPSLVVESRVVMARHQIFYGISSSSPRVILFGILTREITPLARQR</sequence>
<evidence type="ECO:0000313" key="2">
    <source>
        <dbReference type="Proteomes" id="UP001187192"/>
    </source>
</evidence>
<dbReference type="EMBL" id="BTGU01000003">
    <property type="protein sequence ID" value="GMN30639.1"/>
    <property type="molecule type" value="Genomic_DNA"/>
</dbReference>
<protein>
    <submittedName>
        <fullName evidence="1">Uncharacterized protein</fullName>
    </submittedName>
</protein>
<comment type="caution">
    <text evidence="1">The sequence shown here is derived from an EMBL/GenBank/DDBJ whole genome shotgun (WGS) entry which is preliminary data.</text>
</comment>
<name>A0AA88D940_FICCA</name>
<dbReference type="Proteomes" id="UP001187192">
    <property type="component" value="Unassembled WGS sequence"/>
</dbReference>